<evidence type="ECO:0000313" key="2">
    <source>
        <dbReference type="Proteomes" id="UP000299102"/>
    </source>
</evidence>
<reference evidence="1 2" key="1">
    <citation type="journal article" date="2019" name="Commun. Biol.">
        <title>The bagworm genome reveals a unique fibroin gene that provides high tensile strength.</title>
        <authorList>
            <person name="Kono N."/>
            <person name="Nakamura H."/>
            <person name="Ohtoshi R."/>
            <person name="Tomita M."/>
            <person name="Numata K."/>
            <person name="Arakawa K."/>
        </authorList>
    </citation>
    <scope>NUCLEOTIDE SEQUENCE [LARGE SCALE GENOMIC DNA]</scope>
</reference>
<dbReference type="EMBL" id="BGZK01000109">
    <property type="protein sequence ID" value="GBP19522.1"/>
    <property type="molecule type" value="Genomic_DNA"/>
</dbReference>
<proteinExistence type="predicted"/>
<gene>
    <name evidence="1" type="ORF">EVAR_102070_1</name>
</gene>
<dbReference type="Proteomes" id="UP000299102">
    <property type="component" value="Unassembled WGS sequence"/>
</dbReference>
<sequence length="131" mass="14107">MRCFHQISTRFTGDILPPPPRAAARGGLAGFTIPGRIFPGSSKCGNKDTPINKSISPRILKQVIPRCLPCVSAGVRGRLSTCPICAAPARRGALNDGEPHYCVDTDGVRSRRLSRLRRGRHRYSGAAIVSS</sequence>
<comment type="caution">
    <text evidence="1">The sequence shown here is derived from an EMBL/GenBank/DDBJ whole genome shotgun (WGS) entry which is preliminary data.</text>
</comment>
<dbReference type="AlphaFoldDB" id="A0A4C1TZN2"/>
<keyword evidence="2" id="KW-1185">Reference proteome</keyword>
<name>A0A4C1TZN2_EUMVA</name>
<organism evidence="1 2">
    <name type="scientific">Eumeta variegata</name>
    <name type="common">Bagworm moth</name>
    <name type="synonym">Eumeta japonica</name>
    <dbReference type="NCBI Taxonomy" id="151549"/>
    <lineage>
        <taxon>Eukaryota</taxon>
        <taxon>Metazoa</taxon>
        <taxon>Ecdysozoa</taxon>
        <taxon>Arthropoda</taxon>
        <taxon>Hexapoda</taxon>
        <taxon>Insecta</taxon>
        <taxon>Pterygota</taxon>
        <taxon>Neoptera</taxon>
        <taxon>Endopterygota</taxon>
        <taxon>Lepidoptera</taxon>
        <taxon>Glossata</taxon>
        <taxon>Ditrysia</taxon>
        <taxon>Tineoidea</taxon>
        <taxon>Psychidae</taxon>
        <taxon>Oiketicinae</taxon>
        <taxon>Eumeta</taxon>
    </lineage>
</organism>
<accession>A0A4C1TZN2</accession>
<evidence type="ECO:0000313" key="1">
    <source>
        <dbReference type="EMBL" id="GBP19522.1"/>
    </source>
</evidence>
<protein>
    <submittedName>
        <fullName evidence="1">Uncharacterized protein</fullName>
    </submittedName>
</protein>